<keyword evidence="11 14" id="KW-0503">Monooxygenase</keyword>
<dbReference type="Pfam" id="PF00067">
    <property type="entry name" value="p450"/>
    <property type="match status" value="1"/>
</dbReference>
<keyword evidence="6 13" id="KW-0479">Metal-binding</keyword>
<dbReference type="PANTHER" id="PTHR47955:SF19">
    <property type="entry name" value="CYTOCHROME P450 71A9-LIKE ISOFORM X1"/>
    <property type="match status" value="1"/>
</dbReference>
<dbReference type="AlphaFoldDB" id="A0A921V078"/>
<keyword evidence="10 13" id="KW-0408">Iron</keyword>
<feature type="transmembrane region" description="Helical" evidence="15">
    <location>
        <begin position="6"/>
        <end position="28"/>
    </location>
</feature>
<evidence type="ECO:0000256" key="12">
    <source>
        <dbReference type="ARBA" id="ARBA00023136"/>
    </source>
</evidence>
<comment type="similarity">
    <text evidence="3 14">Belongs to the cytochrome P450 family.</text>
</comment>
<keyword evidence="7" id="KW-0611">Plant defense</keyword>
<dbReference type="SUPFAM" id="SSF48264">
    <property type="entry name" value="Cytochrome P450"/>
    <property type="match status" value="1"/>
</dbReference>
<evidence type="ECO:0000256" key="11">
    <source>
        <dbReference type="ARBA" id="ARBA00023033"/>
    </source>
</evidence>
<dbReference type="Proteomes" id="UP000807115">
    <property type="component" value="Chromosome 1"/>
</dbReference>
<dbReference type="InterPro" id="IPR001128">
    <property type="entry name" value="Cyt_P450"/>
</dbReference>
<feature type="binding site" description="axial binding residue" evidence="13">
    <location>
        <position position="469"/>
    </location>
    <ligand>
        <name>heme</name>
        <dbReference type="ChEBI" id="CHEBI:30413"/>
    </ligand>
    <ligandPart>
        <name>Fe</name>
        <dbReference type="ChEBI" id="CHEBI:18248"/>
    </ligandPart>
</feature>
<evidence type="ECO:0000256" key="8">
    <source>
        <dbReference type="ARBA" id="ARBA00022989"/>
    </source>
</evidence>
<comment type="cofactor">
    <cofactor evidence="1 13">
        <name>heme</name>
        <dbReference type="ChEBI" id="CHEBI:30413"/>
    </cofactor>
</comment>
<evidence type="ECO:0000256" key="13">
    <source>
        <dbReference type="PIRSR" id="PIRSR602401-1"/>
    </source>
</evidence>
<keyword evidence="4 13" id="KW-0349">Heme</keyword>
<dbReference type="PRINTS" id="PR00463">
    <property type="entry name" value="EP450I"/>
</dbReference>
<dbReference type="EMBL" id="CM027680">
    <property type="protein sequence ID" value="KAG0551007.1"/>
    <property type="molecule type" value="Genomic_DNA"/>
</dbReference>
<evidence type="ECO:0000256" key="3">
    <source>
        <dbReference type="ARBA" id="ARBA00010617"/>
    </source>
</evidence>
<evidence type="ECO:0000256" key="7">
    <source>
        <dbReference type="ARBA" id="ARBA00022821"/>
    </source>
</evidence>
<dbReference type="SMR" id="A0A921V078"/>
<protein>
    <recommendedName>
        <fullName evidence="18">Cytochrome P450</fullName>
    </recommendedName>
</protein>
<organism evidence="16 17">
    <name type="scientific">Sorghum bicolor</name>
    <name type="common">Sorghum</name>
    <name type="synonym">Sorghum vulgare</name>
    <dbReference type="NCBI Taxonomy" id="4558"/>
    <lineage>
        <taxon>Eukaryota</taxon>
        <taxon>Viridiplantae</taxon>
        <taxon>Streptophyta</taxon>
        <taxon>Embryophyta</taxon>
        <taxon>Tracheophyta</taxon>
        <taxon>Spermatophyta</taxon>
        <taxon>Magnoliopsida</taxon>
        <taxon>Liliopsida</taxon>
        <taxon>Poales</taxon>
        <taxon>Poaceae</taxon>
        <taxon>PACMAD clade</taxon>
        <taxon>Panicoideae</taxon>
        <taxon>Andropogonodae</taxon>
        <taxon>Andropogoneae</taxon>
        <taxon>Sorghinae</taxon>
        <taxon>Sorghum</taxon>
    </lineage>
</organism>
<dbReference type="InterPro" id="IPR017972">
    <property type="entry name" value="Cyt_P450_CS"/>
</dbReference>
<evidence type="ECO:0008006" key="18">
    <source>
        <dbReference type="Google" id="ProtNLM"/>
    </source>
</evidence>
<dbReference type="CDD" id="cd11072">
    <property type="entry name" value="CYP71-like"/>
    <property type="match status" value="1"/>
</dbReference>
<evidence type="ECO:0000256" key="15">
    <source>
        <dbReference type="SAM" id="Phobius"/>
    </source>
</evidence>
<evidence type="ECO:0000256" key="9">
    <source>
        <dbReference type="ARBA" id="ARBA00023002"/>
    </source>
</evidence>
<keyword evidence="8 15" id="KW-1133">Transmembrane helix</keyword>
<accession>A0A921V078</accession>
<dbReference type="PRINTS" id="PR00385">
    <property type="entry name" value="P450"/>
</dbReference>
<name>A0A921V078_SORBI</name>
<dbReference type="GO" id="GO:0010333">
    <property type="term" value="F:terpene synthase activity"/>
    <property type="evidence" value="ECO:0007669"/>
    <property type="project" value="UniProtKB-ARBA"/>
</dbReference>
<evidence type="ECO:0000256" key="2">
    <source>
        <dbReference type="ARBA" id="ARBA00004167"/>
    </source>
</evidence>
<dbReference type="KEGG" id="sbi:8080790"/>
<dbReference type="OrthoDB" id="620821at2759"/>
<evidence type="ECO:0000256" key="1">
    <source>
        <dbReference type="ARBA" id="ARBA00001971"/>
    </source>
</evidence>
<dbReference type="InterPro" id="IPR036396">
    <property type="entry name" value="Cyt_P450_sf"/>
</dbReference>
<dbReference type="GO" id="GO:0006952">
    <property type="term" value="P:defense response"/>
    <property type="evidence" value="ECO:0007669"/>
    <property type="project" value="UniProtKB-KW"/>
</dbReference>
<evidence type="ECO:0000256" key="6">
    <source>
        <dbReference type="ARBA" id="ARBA00022723"/>
    </source>
</evidence>
<dbReference type="Gramene" id="EER92230">
    <property type="protein sequence ID" value="EER92230"/>
    <property type="gene ID" value="SORBI_3001G362900"/>
</dbReference>
<dbReference type="GO" id="GO:0016709">
    <property type="term" value="F:oxidoreductase activity, acting on paired donors, with incorporation or reduction of molecular oxygen, NAD(P)H as one donor, and incorporation of one atom of oxygen"/>
    <property type="evidence" value="ECO:0007669"/>
    <property type="project" value="UniProtKB-ARBA"/>
</dbReference>
<evidence type="ECO:0000256" key="14">
    <source>
        <dbReference type="RuleBase" id="RU000461"/>
    </source>
</evidence>
<evidence type="ECO:0000313" key="17">
    <source>
        <dbReference type="Proteomes" id="UP000807115"/>
    </source>
</evidence>
<reference evidence="16" key="2">
    <citation type="submission" date="2020-10" db="EMBL/GenBank/DDBJ databases">
        <authorList>
            <person name="Cooper E.A."/>
            <person name="Brenton Z.W."/>
            <person name="Flinn B.S."/>
            <person name="Jenkins J."/>
            <person name="Shu S."/>
            <person name="Flowers D."/>
            <person name="Luo F."/>
            <person name="Wang Y."/>
            <person name="Xia P."/>
            <person name="Barry K."/>
            <person name="Daum C."/>
            <person name="Lipzen A."/>
            <person name="Yoshinaga Y."/>
            <person name="Schmutz J."/>
            <person name="Saski C."/>
            <person name="Vermerris W."/>
            <person name="Kresovich S."/>
        </authorList>
    </citation>
    <scope>NUCLEOTIDE SEQUENCE</scope>
</reference>
<evidence type="ECO:0000256" key="4">
    <source>
        <dbReference type="ARBA" id="ARBA00022617"/>
    </source>
</evidence>
<evidence type="ECO:0000256" key="5">
    <source>
        <dbReference type="ARBA" id="ARBA00022692"/>
    </source>
</evidence>
<dbReference type="OMA" id="ICQMSFG"/>
<dbReference type="GO" id="GO:0005506">
    <property type="term" value="F:iron ion binding"/>
    <property type="evidence" value="ECO:0007669"/>
    <property type="project" value="InterPro"/>
</dbReference>
<evidence type="ECO:0000313" key="16">
    <source>
        <dbReference type="EMBL" id="KAG0551007.1"/>
    </source>
</evidence>
<keyword evidence="5 15" id="KW-0812">Transmembrane</keyword>
<dbReference type="FunFam" id="1.10.630.10:FF:000008">
    <property type="entry name" value="Cytochrome P450 71D8"/>
    <property type="match status" value="1"/>
</dbReference>
<dbReference type="GO" id="GO:0051502">
    <property type="term" value="P:diterpene phytoalexin biosynthetic process"/>
    <property type="evidence" value="ECO:0007669"/>
    <property type="project" value="UniProtKB-ARBA"/>
</dbReference>
<keyword evidence="12 15" id="KW-0472">Membrane</keyword>
<dbReference type="PANTHER" id="PTHR47955">
    <property type="entry name" value="CYTOCHROME P450 FAMILY 71 PROTEIN"/>
    <property type="match status" value="1"/>
</dbReference>
<comment type="caution">
    <text evidence="16">The sequence shown here is derived from an EMBL/GenBank/DDBJ whole genome shotgun (WGS) entry which is preliminary data.</text>
</comment>
<reference evidence="16" key="1">
    <citation type="journal article" date="2019" name="BMC Genomics">
        <title>A new reference genome for Sorghum bicolor reveals high levels of sequence similarity between sweet and grain genotypes: implications for the genetics of sugar metabolism.</title>
        <authorList>
            <person name="Cooper E.A."/>
            <person name="Brenton Z.W."/>
            <person name="Flinn B.S."/>
            <person name="Jenkins J."/>
            <person name="Shu S."/>
            <person name="Flowers D."/>
            <person name="Luo F."/>
            <person name="Wang Y."/>
            <person name="Xia P."/>
            <person name="Barry K."/>
            <person name="Daum C."/>
            <person name="Lipzen A."/>
            <person name="Yoshinaga Y."/>
            <person name="Schmutz J."/>
            <person name="Saski C."/>
            <person name="Vermerris W."/>
            <person name="Kresovich S."/>
        </authorList>
    </citation>
    <scope>NUCLEOTIDE SEQUENCE</scope>
</reference>
<keyword evidence="9 14" id="KW-0560">Oxidoreductase</keyword>
<comment type="subcellular location">
    <subcellularLocation>
        <location evidence="2">Membrane</location>
        <topology evidence="2">Single-pass membrane protein</topology>
    </subcellularLocation>
</comment>
<evidence type="ECO:0000256" key="10">
    <source>
        <dbReference type="ARBA" id="ARBA00023004"/>
    </source>
</evidence>
<sequence>MEDSNVMVLAVGVAMLLLVVSKLGSLLITKNKKSKLNLPPGPWTLPLIGSVHHLVGNPVIHRGLRDLSRKHGPLMMLRLGEEPTLVVSSAEAAEAVTKMHDIAFADRYVNTTLAVLTFNGTDFAFGAYGERWRQLRKICVLELLSAARVRSFRCVREEEVARFVGSLAASASANAGAAVDMTKMISRLMNDTFVRESIGSRYEHQDEYLDALATAIRQTSVLTVADLFPSSRLMQMLGTAPRKALACRNRIARILNGIIREKKEAMAMDDRGDKQAAAAAHDDGFLGVLLRLQKEDTLPIPLTNDTILALMFDLFGAGSDTSSTTLNWCMTELVRHPAAMSRAQAEVREAFKGRKKKKSALTEDDLAAAELGLGYLKLVVKETLRLHSPVPLLLPRRCRETVQVMGYDVPKGTAVFVNVWAVCRDPKYWDDDAEEFRPERFEGGKKSSGVDFKGTNYEFLPFGSGRRMCPGVNLGLANIELVLASLLYHFDWKLPTGMEPEDVDTGEAPGLILKKKTGLVLHPIIRFAPS</sequence>
<dbReference type="PROSITE" id="PS00086">
    <property type="entry name" value="CYTOCHROME_P450"/>
    <property type="match status" value="1"/>
</dbReference>
<proteinExistence type="inferred from homology"/>
<dbReference type="GO" id="GO:0016020">
    <property type="term" value="C:membrane"/>
    <property type="evidence" value="ECO:0007669"/>
    <property type="project" value="UniProtKB-SubCell"/>
</dbReference>
<dbReference type="GO" id="GO:0020037">
    <property type="term" value="F:heme binding"/>
    <property type="evidence" value="ECO:0007669"/>
    <property type="project" value="InterPro"/>
</dbReference>
<gene>
    <name evidence="16" type="ORF">BDA96_01G386700</name>
</gene>
<dbReference type="Gene3D" id="1.10.630.10">
    <property type="entry name" value="Cytochrome P450"/>
    <property type="match status" value="1"/>
</dbReference>
<dbReference type="InterPro" id="IPR002401">
    <property type="entry name" value="Cyt_P450_E_grp-I"/>
</dbReference>